<sequence>MRKPIVALMLLAGSVLLPTQAGAIGLGADQAARTDAAAGKPPSKTVDVQLLGLNDFHSGLTSSFGMTPNGPVPAGGVDYLAAQLDRLQRTNPTGTLRVSAGDNISSTSVNATLQHDEPTIDALNKLRLDVSSVGNHEFDEGLTELRRMQNGGCHPIDGCSVPGFRGANFPFLAANIVDPKTGQPFFPPYLVKKVNGVQVGIIGLTHKNSLKEAPGPTAPYDGLDEATTVNKYAAELNAKGVHTIVVLLHQGGGQTGGGLPNQCNNLSGAVVDIVKKFDPSVNAVFSAHTHNAYNCEINGIPVIQTSGYGREIARITLTVDRATDQVVGHKAENVTVTHDIRPDRTLTQLVQASNLRSQPLVDKPVGMIAGDLTAIRNTAGESTMASVLADARLNATKAADKGGAQIAIQPPYGGGIGGDLIVSPTGNDLPNVVTHGEALRVQPFSNMLVTMTLTGTQVERLLEQQWCGQTTARVLGISQGLTYTYDAAKPACDRIDPATIKLNGTPIDLSANYRLTANSFIATGGDGFSVLTEGTDRVEKVRDLEAFESYLREFTPVRPPALNRVTRLN</sequence>
<reference evidence="3 4" key="1">
    <citation type="journal article" date="2019" name="Int. J. Syst. Evol. Microbiol.">
        <title>The Global Catalogue of Microorganisms (GCM) 10K type strain sequencing project: providing services to taxonomists for standard genome sequencing and annotation.</title>
        <authorList>
            <consortium name="The Broad Institute Genomics Platform"/>
            <consortium name="The Broad Institute Genome Sequencing Center for Infectious Disease"/>
            <person name="Wu L."/>
            <person name="Ma J."/>
        </authorList>
    </citation>
    <scope>NUCLEOTIDE SEQUENCE [LARGE SCALE GENOMIC DNA]</scope>
    <source>
        <strain evidence="3 4">JCM 15572</strain>
    </source>
</reference>
<comment type="caution">
    <text evidence="3">The sequence shown here is derived from an EMBL/GenBank/DDBJ whole genome shotgun (WGS) entry which is preliminary data.</text>
</comment>
<dbReference type="PRINTS" id="PR01607">
    <property type="entry name" value="APYRASEFAMLY"/>
</dbReference>
<dbReference type="EMBL" id="BAAAPH010000006">
    <property type="protein sequence ID" value="GAA1566739.1"/>
    <property type="molecule type" value="Genomic_DNA"/>
</dbReference>
<keyword evidence="1" id="KW-0732">Signal</keyword>
<dbReference type="InterPro" id="IPR008334">
    <property type="entry name" value="5'-Nucleotdase_C"/>
</dbReference>
<feature type="chain" id="PRO_5044984460" evidence="1">
    <location>
        <begin position="24"/>
        <end position="569"/>
    </location>
</feature>
<keyword evidence="4" id="KW-1185">Reference proteome</keyword>
<dbReference type="SUPFAM" id="SSF55816">
    <property type="entry name" value="5'-nucleotidase (syn. UDP-sugar hydrolase), C-terminal domain"/>
    <property type="match status" value="1"/>
</dbReference>
<evidence type="ECO:0000313" key="4">
    <source>
        <dbReference type="Proteomes" id="UP001501705"/>
    </source>
</evidence>
<dbReference type="Pfam" id="PF02872">
    <property type="entry name" value="5_nucleotid_C"/>
    <property type="match status" value="1"/>
</dbReference>
<dbReference type="SUPFAM" id="SSF56300">
    <property type="entry name" value="Metallo-dependent phosphatases"/>
    <property type="match status" value="1"/>
</dbReference>
<dbReference type="PANTHER" id="PTHR11575">
    <property type="entry name" value="5'-NUCLEOTIDASE-RELATED"/>
    <property type="match status" value="1"/>
</dbReference>
<dbReference type="InterPro" id="IPR006179">
    <property type="entry name" value="5_nucleotidase/apyrase"/>
</dbReference>
<comment type="similarity">
    <text evidence="1">Belongs to the 5'-nucleotidase family.</text>
</comment>
<evidence type="ECO:0000313" key="3">
    <source>
        <dbReference type="EMBL" id="GAA1566739.1"/>
    </source>
</evidence>
<gene>
    <name evidence="3" type="ORF">GCM10009804_24270</name>
</gene>
<dbReference type="Proteomes" id="UP001501705">
    <property type="component" value="Unassembled WGS sequence"/>
</dbReference>
<evidence type="ECO:0000256" key="1">
    <source>
        <dbReference type="RuleBase" id="RU362119"/>
    </source>
</evidence>
<organism evidence="3 4">
    <name type="scientific">Kribbella hippodromi</name>
    <dbReference type="NCBI Taxonomy" id="434347"/>
    <lineage>
        <taxon>Bacteria</taxon>
        <taxon>Bacillati</taxon>
        <taxon>Actinomycetota</taxon>
        <taxon>Actinomycetes</taxon>
        <taxon>Propionibacteriales</taxon>
        <taxon>Kribbellaceae</taxon>
        <taxon>Kribbella</taxon>
    </lineage>
</organism>
<proteinExistence type="inferred from homology"/>
<dbReference type="Gene3D" id="3.60.21.10">
    <property type="match status" value="1"/>
</dbReference>
<keyword evidence="1" id="KW-0378">Hydrolase</keyword>
<dbReference type="Gene3D" id="3.90.780.10">
    <property type="entry name" value="5'-Nucleotidase, C-terminal domain"/>
    <property type="match status" value="1"/>
</dbReference>
<evidence type="ECO:0000259" key="2">
    <source>
        <dbReference type="Pfam" id="PF02872"/>
    </source>
</evidence>
<name>A0ABN2CY88_9ACTN</name>
<feature type="signal peptide" evidence="1">
    <location>
        <begin position="1"/>
        <end position="23"/>
    </location>
</feature>
<dbReference type="InterPro" id="IPR029052">
    <property type="entry name" value="Metallo-depent_PP-like"/>
</dbReference>
<dbReference type="InterPro" id="IPR036907">
    <property type="entry name" value="5'-Nucleotdase_C_sf"/>
</dbReference>
<keyword evidence="1" id="KW-0547">Nucleotide-binding</keyword>
<protein>
    <submittedName>
        <fullName evidence="3">Bifunctional metallophosphatase/5'-nucleotidase</fullName>
    </submittedName>
</protein>
<dbReference type="PANTHER" id="PTHR11575:SF24">
    <property type="entry name" value="5'-NUCLEOTIDASE"/>
    <property type="match status" value="1"/>
</dbReference>
<dbReference type="RefSeq" id="WP_344233531.1">
    <property type="nucleotide sequence ID" value="NZ_BAAAPH010000006.1"/>
</dbReference>
<feature type="domain" description="5'-Nucleotidase C-terminal" evidence="2">
    <location>
        <begin position="369"/>
        <end position="532"/>
    </location>
</feature>
<accession>A0ABN2CY88</accession>